<protein>
    <submittedName>
        <fullName evidence="2">Uncharacterized protein</fullName>
    </submittedName>
</protein>
<name>A0AAW0BUV0_9AGAR</name>
<feature type="compositionally biased region" description="Polar residues" evidence="1">
    <location>
        <begin position="21"/>
        <end position="31"/>
    </location>
</feature>
<evidence type="ECO:0000313" key="2">
    <source>
        <dbReference type="EMBL" id="KAK7030585.1"/>
    </source>
</evidence>
<sequence>MERNWSRGYGRAEAFKENIPPSVTININNRDPSPEIPAPPPSPEPSTVDPEAEWAAMNHPPNVREMGPGRRQTFLVDDAFVNEIRTSLRARRAAVHQAIAVLDQRQDNAATEEERAACEKEKQDLLLPAISGLERLLVLVAREAFVQDMFDAYDAVAATVHESTDHLVDVSNSPTTSDAYEASEAYDASGEFETREAYWEYLTGTADIDEAERSFDRLVRGISEVVRMDGGAA</sequence>
<keyword evidence="3" id="KW-1185">Reference proteome</keyword>
<gene>
    <name evidence="2" type="ORF">R3P38DRAFT_2774906</name>
</gene>
<dbReference type="EMBL" id="JAWWNJ010000025">
    <property type="protein sequence ID" value="KAK7030585.1"/>
    <property type="molecule type" value="Genomic_DNA"/>
</dbReference>
<dbReference type="AlphaFoldDB" id="A0AAW0BUV0"/>
<organism evidence="2 3">
    <name type="scientific">Favolaschia claudopus</name>
    <dbReference type="NCBI Taxonomy" id="2862362"/>
    <lineage>
        <taxon>Eukaryota</taxon>
        <taxon>Fungi</taxon>
        <taxon>Dikarya</taxon>
        <taxon>Basidiomycota</taxon>
        <taxon>Agaricomycotina</taxon>
        <taxon>Agaricomycetes</taxon>
        <taxon>Agaricomycetidae</taxon>
        <taxon>Agaricales</taxon>
        <taxon>Marasmiineae</taxon>
        <taxon>Mycenaceae</taxon>
        <taxon>Favolaschia</taxon>
    </lineage>
</organism>
<feature type="region of interest" description="Disordered" evidence="1">
    <location>
        <begin position="1"/>
        <end position="50"/>
    </location>
</feature>
<feature type="compositionally biased region" description="Pro residues" evidence="1">
    <location>
        <begin position="34"/>
        <end position="44"/>
    </location>
</feature>
<dbReference type="Proteomes" id="UP001362999">
    <property type="component" value="Unassembled WGS sequence"/>
</dbReference>
<reference evidence="2 3" key="1">
    <citation type="journal article" date="2024" name="J Genomics">
        <title>Draft genome sequencing and assembly of Favolaschia claudopus CIRM-BRFM 2984 isolated from oak limbs.</title>
        <authorList>
            <person name="Navarro D."/>
            <person name="Drula E."/>
            <person name="Chaduli D."/>
            <person name="Cazenave R."/>
            <person name="Ahrendt S."/>
            <person name="Wang J."/>
            <person name="Lipzen A."/>
            <person name="Daum C."/>
            <person name="Barry K."/>
            <person name="Grigoriev I.V."/>
            <person name="Favel A."/>
            <person name="Rosso M.N."/>
            <person name="Martin F."/>
        </authorList>
    </citation>
    <scope>NUCLEOTIDE SEQUENCE [LARGE SCALE GENOMIC DNA]</scope>
    <source>
        <strain evidence="2 3">CIRM-BRFM 2984</strain>
    </source>
</reference>
<proteinExistence type="predicted"/>
<comment type="caution">
    <text evidence="2">The sequence shown here is derived from an EMBL/GenBank/DDBJ whole genome shotgun (WGS) entry which is preliminary data.</text>
</comment>
<accession>A0AAW0BUV0</accession>
<evidence type="ECO:0000256" key="1">
    <source>
        <dbReference type="SAM" id="MobiDB-lite"/>
    </source>
</evidence>
<evidence type="ECO:0000313" key="3">
    <source>
        <dbReference type="Proteomes" id="UP001362999"/>
    </source>
</evidence>